<dbReference type="RefSeq" id="WP_092863547.1">
    <property type="nucleotide sequence ID" value="NZ_FOQH01000010.1"/>
</dbReference>
<gene>
    <name evidence="3" type="ORF">SAMN05216258_110204</name>
</gene>
<keyword evidence="2" id="KW-0732">Signal</keyword>
<protein>
    <submittedName>
        <fullName evidence="3">Uncharacterized protein</fullName>
    </submittedName>
</protein>
<dbReference type="AlphaFoldDB" id="A0A1I3LW64"/>
<keyword evidence="1" id="KW-0812">Transmembrane</keyword>
<feature type="transmembrane region" description="Helical" evidence="1">
    <location>
        <begin position="224"/>
        <end position="246"/>
    </location>
</feature>
<feature type="signal peptide" evidence="2">
    <location>
        <begin position="1"/>
        <end position="25"/>
    </location>
</feature>
<sequence>MRASGLAPVRGIAAALAISCGSGVAATGGSAHAEEIGALDSFFHTEEAATLTPAPLAPTGAAVMPPQGAKAGGRPRAELLLDLPGGAEGPTILSEAARRSLRFEATAAALRSGLEDPLARREAEAATRAEPGARLRRLLRARTPERAGPDEAGMVARLFDGVEGPLQDALRGRDDPIRTGALLATARGAALNPAIVIAAALAAEEAPAIVEAPTAETDAVGRRIMLLAVGLAAVLTVAGAVIYSFAPTGGASLRRR</sequence>
<organism evidence="3 4">
    <name type="scientific">Albimonas pacifica</name>
    <dbReference type="NCBI Taxonomy" id="1114924"/>
    <lineage>
        <taxon>Bacteria</taxon>
        <taxon>Pseudomonadati</taxon>
        <taxon>Pseudomonadota</taxon>
        <taxon>Alphaproteobacteria</taxon>
        <taxon>Rhodobacterales</taxon>
        <taxon>Paracoccaceae</taxon>
        <taxon>Albimonas</taxon>
    </lineage>
</organism>
<evidence type="ECO:0000313" key="4">
    <source>
        <dbReference type="Proteomes" id="UP000199377"/>
    </source>
</evidence>
<feature type="chain" id="PRO_5011515568" evidence="2">
    <location>
        <begin position="26"/>
        <end position="256"/>
    </location>
</feature>
<name>A0A1I3LW64_9RHOB</name>
<dbReference type="EMBL" id="FOQH01000010">
    <property type="protein sequence ID" value="SFI89008.1"/>
    <property type="molecule type" value="Genomic_DNA"/>
</dbReference>
<keyword evidence="4" id="KW-1185">Reference proteome</keyword>
<proteinExistence type="predicted"/>
<keyword evidence="1" id="KW-0472">Membrane</keyword>
<evidence type="ECO:0000256" key="2">
    <source>
        <dbReference type="SAM" id="SignalP"/>
    </source>
</evidence>
<keyword evidence="1" id="KW-1133">Transmembrane helix</keyword>
<accession>A0A1I3LW64</accession>
<dbReference type="Proteomes" id="UP000199377">
    <property type="component" value="Unassembled WGS sequence"/>
</dbReference>
<reference evidence="3 4" key="1">
    <citation type="submission" date="2016-10" db="EMBL/GenBank/DDBJ databases">
        <authorList>
            <person name="de Groot N.N."/>
        </authorList>
    </citation>
    <scope>NUCLEOTIDE SEQUENCE [LARGE SCALE GENOMIC DNA]</scope>
    <source>
        <strain evidence="3 4">CGMCC 1.11030</strain>
    </source>
</reference>
<evidence type="ECO:0000256" key="1">
    <source>
        <dbReference type="SAM" id="Phobius"/>
    </source>
</evidence>
<evidence type="ECO:0000313" key="3">
    <source>
        <dbReference type="EMBL" id="SFI89008.1"/>
    </source>
</evidence>